<dbReference type="GeneID" id="117368185"/>
<keyword evidence="3" id="KW-0812">Transmembrane</keyword>
<dbReference type="RefSeq" id="XP_033817460.1">
    <property type="nucleotide sequence ID" value="XM_033961569.1"/>
</dbReference>
<reference evidence="6" key="1">
    <citation type="submission" date="2025-08" db="UniProtKB">
        <authorList>
            <consortium name="RefSeq"/>
        </authorList>
    </citation>
    <scope>IDENTIFICATION</scope>
</reference>
<keyword evidence="5" id="KW-1185">Reference proteome</keyword>
<dbReference type="KEGG" id="gsh:117368185"/>
<dbReference type="AlphaFoldDB" id="A0A6P8SF71"/>
<protein>
    <submittedName>
        <fullName evidence="6">Izumo sperm-egg fusion protein 3</fullName>
    </submittedName>
</protein>
<comment type="similarity">
    <text evidence="1">Belongs to the Izumo family.</text>
</comment>
<dbReference type="CTD" id="100129669"/>
<keyword evidence="3" id="KW-0472">Membrane</keyword>
<dbReference type="InParanoid" id="A0A6P8SF71"/>
<evidence type="ECO:0000256" key="2">
    <source>
        <dbReference type="ARBA" id="ARBA00022729"/>
    </source>
</evidence>
<dbReference type="PANTHER" id="PTHR36470:SF1">
    <property type="entry name" value="IZUMO SPERM-EGG FUSION PROTEIN 3"/>
    <property type="match status" value="1"/>
</dbReference>
<accession>A0A6P8SF71</accession>
<evidence type="ECO:0000256" key="1">
    <source>
        <dbReference type="ARBA" id="ARBA00009633"/>
    </source>
</evidence>
<gene>
    <name evidence="6" type="primary">IZUMO3</name>
</gene>
<dbReference type="PANTHER" id="PTHR36470">
    <property type="entry name" value="IZUMO SPERM-EGG FUSION PROTEIN 3"/>
    <property type="match status" value="1"/>
</dbReference>
<feature type="signal peptide" evidence="4">
    <location>
        <begin position="1"/>
        <end position="20"/>
    </location>
</feature>
<feature type="chain" id="PRO_5028249610" evidence="4">
    <location>
        <begin position="21"/>
        <end position="219"/>
    </location>
</feature>
<sequence>MAVNLWLLALLGLSIPGAPGENVTFSGLFSCDRKFVTALEHLLDEMLPSDIPERAAVFTYQLKGLLDIYPTYFKKTYHRILDVRSVMALKSMLTSKLQDIKKETWKGVNIFQLHMLNLRKFLKARIRIAIEKFINLACSEDCTVIEGPVLDGWSCLRIRGHCFDGAVCGEEDSLEAEKREVYLYLFFVCESVVLASVLLLCYFCVCHKKRMQDIVEYRH</sequence>
<keyword evidence="2 4" id="KW-0732">Signal</keyword>
<dbReference type="Proteomes" id="UP000515159">
    <property type="component" value="Chromosome 10"/>
</dbReference>
<evidence type="ECO:0000256" key="3">
    <source>
        <dbReference type="SAM" id="Phobius"/>
    </source>
</evidence>
<name>A0A6P8SF71_GEOSA</name>
<feature type="transmembrane region" description="Helical" evidence="3">
    <location>
        <begin position="181"/>
        <end position="205"/>
    </location>
</feature>
<dbReference type="InterPro" id="IPR029389">
    <property type="entry name" value="IZUMO"/>
</dbReference>
<keyword evidence="3" id="KW-1133">Transmembrane helix</keyword>
<evidence type="ECO:0000313" key="5">
    <source>
        <dbReference type="Proteomes" id="UP000515159"/>
    </source>
</evidence>
<proteinExistence type="inferred from homology"/>
<dbReference type="Pfam" id="PF15005">
    <property type="entry name" value="IZUMO"/>
    <property type="match status" value="1"/>
</dbReference>
<evidence type="ECO:0000313" key="6">
    <source>
        <dbReference type="RefSeq" id="XP_033817460.1"/>
    </source>
</evidence>
<dbReference type="OrthoDB" id="9892356at2759"/>
<organism evidence="5 6">
    <name type="scientific">Geotrypetes seraphini</name>
    <name type="common">Gaboon caecilian</name>
    <name type="synonym">Caecilia seraphini</name>
    <dbReference type="NCBI Taxonomy" id="260995"/>
    <lineage>
        <taxon>Eukaryota</taxon>
        <taxon>Metazoa</taxon>
        <taxon>Chordata</taxon>
        <taxon>Craniata</taxon>
        <taxon>Vertebrata</taxon>
        <taxon>Euteleostomi</taxon>
        <taxon>Amphibia</taxon>
        <taxon>Gymnophiona</taxon>
        <taxon>Geotrypetes</taxon>
    </lineage>
</organism>
<evidence type="ECO:0000256" key="4">
    <source>
        <dbReference type="SAM" id="SignalP"/>
    </source>
</evidence>